<reference evidence="1" key="1">
    <citation type="submission" date="2023-07" db="EMBL/GenBank/DDBJ databases">
        <title>Sorghum-associated microbial communities from plants grown in Nebraska, USA.</title>
        <authorList>
            <person name="Schachtman D."/>
        </authorList>
    </citation>
    <scope>NUCLEOTIDE SEQUENCE</scope>
    <source>
        <strain evidence="1">DS1061</strain>
    </source>
</reference>
<dbReference type="AlphaFoldDB" id="A0AB73IPN4"/>
<name>A0AB73IPN4_9BURK</name>
<evidence type="ECO:0000313" key="1">
    <source>
        <dbReference type="EMBL" id="MDP9651985.1"/>
    </source>
</evidence>
<evidence type="ECO:0000313" key="2">
    <source>
        <dbReference type="Proteomes" id="UP001229486"/>
    </source>
</evidence>
<dbReference type="Proteomes" id="UP001229486">
    <property type="component" value="Unassembled WGS sequence"/>
</dbReference>
<comment type="caution">
    <text evidence="1">The sequence shown here is derived from an EMBL/GenBank/DDBJ whole genome shotgun (WGS) entry which is preliminary data.</text>
</comment>
<accession>A0AB73IPN4</accession>
<gene>
    <name evidence="1" type="ORF">J2793_007460</name>
</gene>
<dbReference type="EMBL" id="JAURTK010000046">
    <property type="protein sequence ID" value="MDP9651985.1"/>
    <property type="molecule type" value="Genomic_DNA"/>
</dbReference>
<proteinExistence type="predicted"/>
<sequence length="61" mass="6640">MLRAFAGIRVHGDSFNTEVMRSLDDAAGNLSTIGNKNSFHKAYQIDVRDSLGTLLKGAMAR</sequence>
<organism evidence="1 2">
    <name type="scientific">Paraburkholderia caledonica</name>
    <dbReference type="NCBI Taxonomy" id="134536"/>
    <lineage>
        <taxon>Bacteria</taxon>
        <taxon>Pseudomonadati</taxon>
        <taxon>Pseudomonadota</taxon>
        <taxon>Betaproteobacteria</taxon>
        <taxon>Burkholderiales</taxon>
        <taxon>Burkholderiaceae</taxon>
        <taxon>Paraburkholderia</taxon>
    </lineage>
</organism>
<protein>
    <submittedName>
        <fullName evidence="1">Uncharacterized protein</fullName>
    </submittedName>
</protein>